<dbReference type="InterPro" id="IPR007899">
    <property type="entry name" value="CHAD_dom"/>
</dbReference>
<gene>
    <name evidence="2" type="ORF">QQ008_15090</name>
</gene>
<dbReference type="EMBL" id="JAUJEA010000005">
    <property type="protein sequence ID" value="MDN5202713.1"/>
    <property type="molecule type" value="Genomic_DNA"/>
</dbReference>
<accession>A0ABT8KSU4</accession>
<evidence type="ECO:0000313" key="2">
    <source>
        <dbReference type="EMBL" id="MDN5202713.1"/>
    </source>
</evidence>
<comment type="caution">
    <text evidence="2">The sequence shown here is derived from an EMBL/GenBank/DDBJ whole genome shotgun (WGS) entry which is preliminary data.</text>
</comment>
<name>A0ABT8KSU4_9BACT</name>
<protein>
    <submittedName>
        <fullName evidence="2">CHAD domain-containing protein</fullName>
    </submittedName>
</protein>
<evidence type="ECO:0000259" key="1">
    <source>
        <dbReference type="Pfam" id="PF05235"/>
    </source>
</evidence>
<dbReference type="Pfam" id="PF05235">
    <property type="entry name" value="CHAD"/>
    <property type="match status" value="1"/>
</dbReference>
<keyword evidence="3" id="KW-1185">Reference proteome</keyword>
<dbReference type="Gene3D" id="1.40.20.10">
    <property type="entry name" value="CHAD domain"/>
    <property type="match status" value="1"/>
</dbReference>
<reference evidence="2" key="1">
    <citation type="submission" date="2023-06" db="EMBL/GenBank/DDBJ databases">
        <title>Genomic of Parafulvivirga corallium.</title>
        <authorList>
            <person name="Wang G."/>
        </authorList>
    </citation>
    <scope>NUCLEOTIDE SEQUENCE</scope>
    <source>
        <strain evidence="2">BMA10</strain>
    </source>
</reference>
<organism evidence="2 3">
    <name type="scientific">Splendidivirga corallicola</name>
    <dbReference type="NCBI Taxonomy" id="3051826"/>
    <lineage>
        <taxon>Bacteria</taxon>
        <taxon>Pseudomonadati</taxon>
        <taxon>Bacteroidota</taxon>
        <taxon>Cytophagia</taxon>
        <taxon>Cytophagales</taxon>
        <taxon>Splendidivirgaceae</taxon>
        <taxon>Splendidivirga</taxon>
    </lineage>
</organism>
<evidence type="ECO:0000313" key="3">
    <source>
        <dbReference type="Proteomes" id="UP001172082"/>
    </source>
</evidence>
<dbReference type="PANTHER" id="PTHR39339">
    <property type="entry name" value="SLR1444 PROTEIN"/>
    <property type="match status" value="1"/>
</dbReference>
<dbReference type="Proteomes" id="UP001172082">
    <property type="component" value="Unassembled WGS sequence"/>
</dbReference>
<proteinExistence type="predicted"/>
<feature type="domain" description="CHAD" evidence="1">
    <location>
        <begin position="22"/>
        <end position="223"/>
    </location>
</feature>
<dbReference type="InterPro" id="IPR038186">
    <property type="entry name" value="CHAD_dom_sf"/>
</dbReference>
<sequence length="279" mass="33053">MRKNHLIQHYLDKLASFHLYFKRTLEGQEIEDIHQLRVTIKKLRAMYALMELATRGTLKKKECFALFSKLFDEAGKVRDAQVSLSIIERSKARYLVSFAENLRTIQKHANEKLLTSMQAFDFKRLEMLNNKLLQAMKELSVEIVIRESVTYILKEVRNVYVLKDHLPDNRKLHKIRIRLKAVIEILTIMNELDATLRLEELRNNFKSIEKQIGKWHDYIILLASLNYFTNQTRLKSKVGYLTNLIGRIETQQEVRQQAIHQSINKYITQQQLEQIENLL</sequence>
<dbReference type="RefSeq" id="WP_346752735.1">
    <property type="nucleotide sequence ID" value="NZ_JAUJEA010000005.1"/>
</dbReference>
<dbReference type="PANTHER" id="PTHR39339:SF1">
    <property type="entry name" value="CHAD DOMAIN-CONTAINING PROTEIN"/>
    <property type="match status" value="1"/>
</dbReference>